<organism evidence="2 3">
    <name type="scientific">Henosepilachna vigintioctopunctata</name>
    <dbReference type="NCBI Taxonomy" id="420089"/>
    <lineage>
        <taxon>Eukaryota</taxon>
        <taxon>Metazoa</taxon>
        <taxon>Ecdysozoa</taxon>
        <taxon>Arthropoda</taxon>
        <taxon>Hexapoda</taxon>
        <taxon>Insecta</taxon>
        <taxon>Pterygota</taxon>
        <taxon>Neoptera</taxon>
        <taxon>Endopterygota</taxon>
        <taxon>Coleoptera</taxon>
        <taxon>Polyphaga</taxon>
        <taxon>Cucujiformia</taxon>
        <taxon>Coccinelloidea</taxon>
        <taxon>Coccinellidae</taxon>
        <taxon>Epilachninae</taxon>
        <taxon>Epilachnini</taxon>
        <taxon>Henosepilachna</taxon>
    </lineage>
</organism>
<evidence type="ECO:0000313" key="2">
    <source>
        <dbReference type="EMBL" id="KAK9887124.1"/>
    </source>
</evidence>
<feature type="region of interest" description="Disordered" evidence="1">
    <location>
        <begin position="263"/>
        <end position="285"/>
    </location>
</feature>
<gene>
    <name evidence="2" type="ORF">WA026_020571</name>
</gene>
<sequence length="377" mass="41929">MSKPLLCNDHAEFSKSTKKPSSAVQAVTVPEIQAAESSPKTPQDSGKVEQLIMKFSRTTSITIPSNEKGRKSVDLEGSICQRDSHQFSRQIGATSTPYQINNANNANDISVENKVENNIRSNGANYEVTIPRFVPQPTKYSKSNLNEYKETQCSMDVEVSDISSFMNDSMKSKDLKLTDTPNLVQTVQNSTPPVNHKNSTVEERDNLVNEETDSKATDTILWVTANSFVDCSEENKEPVISSNYKGENSSAQYMEVPKFLRPSRNEPAGEELNATNSVSKASPNSITDLSHSVWQTITNSLRSALDTTRDICNITTNISKRSLDIIDYPSAKRRKYEPFLKCRPPIHDLGEIVMSKVNSTSISTVDKSTQTEDCYFV</sequence>
<feature type="compositionally biased region" description="Polar residues" evidence="1">
    <location>
        <begin position="35"/>
        <end position="44"/>
    </location>
</feature>
<name>A0AAW1V1Z5_9CUCU</name>
<accession>A0AAW1V1Z5</accession>
<protein>
    <submittedName>
        <fullName evidence="2">Uncharacterized protein</fullName>
    </submittedName>
</protein>
<feature type="region of interest" description="Disordered" evidence="1">
    <location>
        <begin position="1"/>
        <end position="47"/>
    </location>
</feature>
<comment type="caution">
    <text evidence="2">The sequence shown here is derived from an EMBL/GenBank/DDBJ whole genome shotgun (WGS) entry which is preliminary data.</text>
</comment>
<dbReference type="EMBL" id="JARQZJ010000105">
    <property type="protein sequence ID" value="KAK9887124.1"/>
    <property type="molecule type" value="Genomic_DNA"/>
</dbReference>
<proteinExistence type="predicted"/>
<keyword evidence="3" id="KW-1185">Reference proteome</keyword>
<feature type="compositionally biased region" description="Polar residues" evidence="1">
    <location>
        <begin position="273"/>
        <end position="285"/>
    </location>
</feature>
<dbReference type="Proteomes" id="UP001431783">
    <property type="component" value="Unassembled WGS sequence"/>
</dbReference>
<evidence type="ECO:0000256" key="1">
    <source>
        <dbReference type="SAM" id="MobiDB-lite"/>
    </source>
</evidence>
<dbReference type="AlphaFoldDB" id="A0AAW1V1Z5"/>
<evidence type="ECO:0000313" key="3">
    <source>
        <dbReference type="Proteomes" id="UP001431783"/>
    </source>
</evidence>
<reference evidence="2 3" key="1">
    <citation type="submission" date="2023-03" db="EMBL/GenBank/DDBJ databases">
        <title>Genome insight into feeding habits of ladybird beetles.</title>
        <authorList>
            <person name="Li H.-S."/>
            <person name="Huang Y.-H."/>
            <person name="Pang H."/>
        </authorList>
    </citation>
    <scope>NUCLEOTIDE SEQUENCE [LARGE SCALE GENOMIC DNA]</scope>
    <source>
        <strain evidence="2">SYSU_2023b</strain>
        <tissue evidence="2">Whole body</tissue>
    </source>
</reference>